<evidence type="ECO:0000259" key="2">
    <source>
        <dbReference type="PROSITE" id="PS51819"/>
    </source>
</evidence>
<dbReference type="GO" id="GO:0046491">
    <property type="term" value="P:L-methylmalonyl-CoA metabolic process"/>
    <property type="evidence" value="ECO:0007669"/>
    <property type="project" value="TreeGrafter"/>
</dbReference>
<accession>A0A4V2Q2M9</accession>
<evidence type="ECO:0000313" key="4">
    <source>
        <dbReference type="Proteomes" id="UP000294555"/>
    </source>
</evidence>
<evidence type="ECO:0000313" key="3">
    <source>
        <dbReference type="EMBL" id="TCL03488.1"/>
    </source>
</evidence>
<gene>
    <name evidence="3" type="ORF">EZJ58_1561</name>
</gene>
<dbReference type="InterPro" id="IPR029068">
    <property type="entry name" value="Glyas_Bleomycin-R_OHBP_Dase"/>
</dbReference>
<dbReference type="GO" id="GO:0046872">
    <property type="term" value="F:metal ion binding"/>
    <property type="evidence" value="ECO:0007669"/>
    <property type="project" value="UniProtKB-KW"/>
</dbReference>
<dbReference type="PANTHER" id="PTHR43048:SF6">
    <property type="entry name" value="BLR8189 PROTEIN"/>
    <property type="match status" value="1"/>
</dbReference>
<dbReference type="PROSITE" id="PS51819">
    <property type="entry name" value="VOC"/>
    <property type="match status" value="1"/>
</dbReference>
<dbReference type="GO" id="GO:0016829">
    <property type="term" value="F:lyase activity"/>
    <property type="evidence" value="ECO:0007669"/>
    <property type="project" value="UniProtKB-KW"/>
</dbReference>
<dbReference type="Pfam" id="PF00903">
    <property type="entry name" value="Glyoxalase"/>
    <property type="match status" value="1"/>
</dbReference>
<dbReference type="OrthoDB" id="9780241at2"/>
<dbReference type="SUPFAM" id="SSF54593">
    <property type="entry name" value="Glyoxalase/Bleomycin resistance protein/Dihydroxybiphenyl dioxygenase"/>
    <property type="match status" value="1"/>
</dbReference>
<dbReference type="EMBL" id="SJOI01000001">
    <property type="protein sequence ID" value="TCL03488.1"/>
    <property type="molecule type" value="Genomic_DNA"/>
</dbReference>
<protein>
    <submittedName>
        <fullName evidence="3">Lactoylglutathione lyase</fullName>
    </submittedName>
</protein>
<sequence length="128" mass="14355">MAASRIVHLALKVDDLDYATKFYEQVFGFKQIKTEHKRQHTSRHLTDGHIDFTLVQYDNEDHEEALLSGPGPRLHHYGVSVDDQDEIAEKIRALGGEILSPPGSGALKFRAPDGTIAEIVKEGRYSIE</sequence>
<evidence type="ECO:0000256" key="1">
    <source>
        <dbReference type="ARBA" id="ARBA00022723"/>
    </source>
</evidence>
<dbReference type="InterPro" id="IPR004360">
    <property type="entry name" value="Glyas_Fos-R_dOase_dom"/>
</dbReference>
<dbReference type="InterPro" id="IPR051785">
    <property type="entry name" value="MMCE/EMCE_epimerase"/>
</dbReference>
<dbReference type="CDD" id="cd06587">
    <property type="entry name" value="VOC"/>
    <property type="match status" value="1"/>
</dbReference>
<dbReference type="Proteomes" id="UP000294555">
    <property type="component" value="Unassembled WGS sequence"/>
</dbReference>
<dbReference type="Gene3D" id="3.10.180.10">
    <property type="entry name" value="2,3-Dihydroxybiphenyl 1,2-Dioxygenase, domain 1"/>
    <property type="match status" value="1"/>
</dbReference>
<keyword evidence="4" id="KW-1185">Reference proteome</keyword>
<keyword evidence="3" id="KW-0456">Lyase</keyword>
<feature type="domain" description="VOC" evidence="2">
    <location>
        <begin position="5"/>
        <end position="128"/>
    </location>
</feature>
<dbReference type="RefSeq" id="WP_132922353.1">
    <property type="nucleotide sequence ID" value="NZ_SJOI01000001.1"/>
</dbReference>
<dbReference type="AlphaFoldDB" id="A0A4V2Q2M9"/>
<reference evidence="3 4" key="1">
    <citation type="submission" date="2019-02" db="EMBL/GenBank/DDBJ databases">
        <title>Investigation of anaerobic lignin degradation for improved lignocellulosic biofuels.</title>
        <authorList>
            <person name="Deangelis K."/>
        </authorList>
    </citation>
    <scope>NUCLEOTIDE SEQUENCE [LARGE SCALE GENOMIC DNA]</scope>
    <source>
        <strain evidence="3 4">159R</strain>
    </source>
</reference>
<dbReference type="InterPro" id="IPR037523">
    <property type="entry name" value="VOC_core"/>
</dbReference>
<proteinExistence type="predicted"/>
<organism evidence="3 4">
    <name type="scientific">Sodalis ligni</name>
    <dbReference type="NCBI Taxonomy" id="2697027"/>
    <lineage>
        <taxon>Bacteria</taxon>
        <taxon>Pseudomonadati</taxon>
        <taxon>Pseudomonadota</taxon>
        <taxon>Gammaproteobacteria</taxon>
        <taxon>Enterobacterales</taxon>
        <taxon>Bruguierivoracaceae</taxon>
        <taxon>Sodalis</taxon>
    </lineage>
</organism>
<dbReference type="PANTHER" id="PTHR43048">
    <property type="entry name" value="METHYLMALONYL-COA EPIMERASE"/>
    <property type="match status" value="1"/>
</dbReference>
<name>A0A4V2Q2M9_9GAMM</name>
<keyword evidence="1" id="KW-0479">Metal-binding</keyword>
<comment type="caution">
    <text evidence="3">The sequence shown here is derived from an EMBL/GenBank/DDBJ whole genome shotgun (WGS) entry which is preliminary data.</text>
</comment>
<dbReference type="GO" id="GO:0004493">
    <property type="term" value="F:methylmalonyl-CoA epimerase activity"/>
    <property type="evidence" value="ECO:0007669"/>
    <property type="project" value="TreeGrafter"/>
</dbReference>